<feature type="transmembrane region" description="Helical" evidence="1">
    <location>
        <begin position="179"/>
        <end position="198"/>
    </location>
</feature>
<dbReference type="Proteomes" id="UP001305220">
    <property type="component" value="Chromosome"/>
</dbReference>
<sequence>MKKLLALTMAFMLFFSGCYQKAKGREYYGVFDEKIVAFAMKEDDKSFIILGEKYSYVFKPDKTLEYLIQNLNEAYKFDIENGGYTILSDEKNVVAGFKVIIDEENSSKELLSWAKKNGAYKPKIEGMEKYLFINMYMEGKLYLPNEELNKSVPKLDKEFKIKVKKERFVDTDRTELTKLGNFGAMMVFIPIFLILEVVD</sequence>
<keyword evidence="1" id="KW-0472">Membrane</keyword>
<dbReference type="EMBL" id="CP134856">
    <property type="protein sequence ID" value="WNL33845.1"/>
    <property type="molecule type" value="Genomic_DNA"/>
</dbReference>
<protein>
    <recommendedName>
        <fullName evidence="3">Lipoprotein</fullName>
    </recommendedName>
</protein>
<organism evidence="2">
    <name type="scientific">Arcobacter cryaerophilus gv. pseudocryaerophilus</name>
    <dbReference type="NCBI Taxonomy" id="2933791"/>
    <lineage>
        <taxon>Bacteria</taxon>
        <taxon>Pseudomonadati</taxon>
        <taxon>Campylobacterota</taxon>
        <taxon>Epsilonproteobacteria</taxon>
        <taxon>Campylobacterales</taxon>
        <taxon>Arcobacteraceae</taxon>
        <taxon>Aliarcobacter</taxon>
    </lineage>
</organism>
<dbReference type="RefSeq" id="WP_319083153.1">
    <property type="nucleotide sequence ID" value="NZ_CP128652.1"/>
</dbReference>
<evidence type="ECO:0000256" key="1">
    <source>
        <dbReference type="SAM" id="Phobius"/>
    </source>
</evidence>
<dbReference type="AlphaFoldDB" id="A0AA96DTD4"/>
<evidence type="ECO:0000313" key="2">
    <source>
        <dbReference type="EMBL" id="WNL33845.1"/>
    </source>
</evidence>
<keyword evidence="1" id="KW-1133">Transmembrane helix</keyword>
<keyword evidence="1" id="KW-0812">Transmembrane</keyword>
<proteinExistence type="predicted"/>
<reference evidence="2" key="1">
    <citation type="submission" date="2023-09" db="EMBL/GenBank/DDBJ databases">
        <title>Arcobacter tbilisiensis sp. nov. isolated from chicken meat in Tbilisi, Georgia.</title>
        <authorList>
            <person name="Matthias R."/>
            <person name="Zautner A.E."/>
        </authorList>
    </citation>
    <scope>NUCLEOTIDE SEQUENCE</scope>
    <source>
        <strain evidence="2">LEO 62</strain>
    </source>
</reference>
<gene>
    <name evidence="2" type="ORF">RMP68_10140</name>
</gene>
<name>A0AA96DTD4_9BACT</name>
<accession>A0AA96DTD4</accession>
<evidence type="ECO:0008006" key="3">
    <source>
        <dbReference type="Google" id="ProtNLM"/>
    </source>
</evidence>
<dbReference type="PROSITE" id="PS51257">
    <property type="entry name" value="PROKAR_LIPOPROTEIN"/>
    <property type="match status" value="1"/>
</dbReference>